<accession>A0AAE2VX57</accession>
<dbReference type="EMBL" id="JAFBRM010000001">
    <property type="protein sequence ID" value="MBM1713391.1"/>
    <property type="molecule type" value="Genomic_DNA"/>
</dbReference>
<evidence type="ECO:0000313" key="3">
    <source>
        <dbReference type="Proteomes" id="UP000732193"/>
    </source>
</evidence>
<dbReference type="AlphaFoldDB" id="A0AAE2VX57"/>
<protein>
    <submittedName>
        <fullName evidence="2">Uncharacterized protein</fullName>
    </submittedName>
</protein>
<dbReference type="GeneID" id="93912063"/>
<keyword evidence="1" id="KW-0812">Transmembrane</keyword>
<feature type="transmembrane region" description="Helical" evidence="1">
    <location>
        <begin position="28"/>
        <end position="49"/>
    </location>
</feature>
<comment type="caution">
    <text evidence="2">The sequence shown here is derived from an EMBL/GenBank/DDBJ whole genome shotgun (WGS) entry which is preliminary data.</text>
</comment>
<evidence type="ECO:0000256" key="1">
    <source>
        <dbReference type="SAM" id="Phobius"/>
    </source>
</evidence>
<proteinExistence type="predicted"/>
<dbReference type="RefSeq" id="WP_138058579.1">
    <property type="nucleotide sequence ID" value="NZ_CANKZB010000002.1"/>
</dbReference>
<organism evidence="2 3">
    <name type="scientific">Sulfitobacter geojensis</name>
    <dbReference type="NCBI Taxonomy" id="1342299"/>
    <lineage>
        <taxon>Bacteria</taxon>
        <taxon>Pseudomonadati</taxon>
        <taxon>Pseudomonadota</taxon>
        <taxon>Alphaproteobacteria</taxon>
        <taxon>Rhodobacterales</taxon>
        <taxon>Roseobacteraceae</taxon>
        <taxon>Sulfitobacter</taxon>
    </lineage>
</organism>
<keyword evidence="1" id="KW-1133">Transmembrane helix</keyword>
<keyword evidence="3" id="KW-1185">Reference proteome</keyword>
<reference evidence="2 3" key="1">
    <citation type="submission" date="2021-01" db="EMBL/GenBank/DDBJ databases">
        <title>Diatom-associated Roseobacters Show Island Model of Population Structure.</title>
        <authorList>
            <person name="Qu L."/>
            <person name="Feng X."/>
            <person name="Chen Y."/>
            <person name="Li L."/>
            <person name="Wang X."/>
            <person name="Hu Z."/>
            <person name="Wang H."/>
            <person name="Luo H."/>
        </authorList>
    </citation>
    <scope>NUCLEOTIDE SEQUENCE [LARGE SCALE GENOMIC DNA]</scope>
    <source>
        <strain evidence="2 3">TR60-84</strain>
    </source>
</reference>
<sequence length="95" mass="9750">MTHGYTTKVGKDGLIVVKPKRRPARGGGAIKLVALAVIGLIGFKAFALVSVGPVTYNERLAKLEGGTVIEQVGAKALAIDPVTEVIAGSVGPTLR</sequence>
<name>A0AAE2VX57_9RHOB</name>
<gene>
    <name evidence="2" type="ORF">JQV55_07460</name>
</gene>
<evidence type="ECO:0000313" key="2">
    <source>
        <dbReference type="EMBL" id="MBM1713391.1"/>
    </source>
</evidence>
<keyword evidence="1" id="KW-0472">Membrane</keyword>
<dbReference type="Proteomes" id="UP000732193">
    <property type="component" value="Unassembled WGS sequence"/>
</dbReference>